<evidence type="ECO:0000313" key="2">
    <source>
        <dbReference type="EMBL" id="AWM38191.1"/>
    </source>
</evidence>
<proteinExistence type="predicted"/>
<keyword evidence="3" id="KW-1185">Reference proteome</keyword>
<dbReference type="Proteomes" id="UP000245802">
    <property type="component" value="Chromosome"/>
</dbReference>
<dbReference type="AlphaFoldDB" id="A0A2Z3H016"/>
<dbReference type="KEGG" id="gog:C1280_15165"/>
<gene>
    <name evidence="2" type="ORF">C1280_15165</name>
</gene>
<name>A0A2Z3H016_9BACT</name>
<accession>A0A2Z3H016</accession>
<evidence type="ECO:0000313" key="3">
    <source>
        <dbReference type="Proteomes" id="UP000245802"/>
    </source>
</evidence>
<sequence>MVMPNADAPKPEGTPHPPDRSTAEPAFLALVAVSANVMHAKTAALEACRCPQCLLLAKQARVSAFLLSETLRAAVTGDTTGLDLVLAKVAQVQAKT</sequence>
<protein>
    <submittedName>
        <fullName evidence="2">Uncharacterized protein</fullName>
    </submittedName>
</protein>
<organism evidence="2 3">
    <name type="scientific">Gemmata obscuriglobus</name>
    <dbReference type="NCBI Taxonomy" id="114"/>
    <lineage>
        <taxon>Bacteria</taxon>
        <taxon>Pseudomonadati</taxon>
        <taxon>Planctomycetota</taxon>
        <taxon>Planctomycetia</taxon>
        <taxon>Gemmatales</taxon>
        <taxon>Gemmataceae</taxon>
        <taxon>Gemmata</taxon>
    </lineage>
</organism>
<feature type="region of interest" description="Disordered" evidence="1">
    <location>
        <begin position="1"/>
        <end position="23"/>
    </location>
</feature>
<evidence type="ECO:0000256" key="1">
    <source>
        <dbReference type="SAM" id="MobiDB-lite"/>
    </source>
</evidence>
<dbReference type="EMBL" id="CP025958">
    <property type="protein sequence ID" value="AWM38191.1"/>
    <property type="molecule type" value="Genomic_DNA"/>
</dbReference>
<reference evidence="2 3" key="1">
    <citation type="submission" date="2018-01" db="EMBL/GenBank/DDBJ databases">
        <title>G. obscuriglobus.</title>
        <authorList>
            <person name="Franke J."/>
            <person name="Blomberg W."/>
            <person name="Selmecki A."/>
        </authorList>
    </citation>
    <scope>NUCLEOTIDE SEQUENCE [LARGE SCALE GENOMIC DNA]</scope>
    <source>
        <strain evidence="2 3">DSM 5831</strain>
    </source>
</reference>